<keyword evidence="1" id="KW-0812">Transmembrane</keyword>
<dbReference type="Proteomes" id="UP001190700">
    <property type="component" value="Unassembled WGS sequence"/>
</dbReference>
<name>A0AAE0F8T4_9CHLO</name>
<keyword evidence="1" id="KW-1133">Transmembrane helix</keyword>
<accession>A0AAE0F8T4</accession>
<dbReference type="InterPro" id="IPR041113">
    <property type="entry name" value="Heliorhodopsin"/>
</dbReference>
<comment type="caution">
    <text evidence="2">The sequence shown here is derived from an EMBL/GenBank/DDBJ whole genome shotgun (WGS) entry which is preliminary data.</text>
</comment>
<keyword evidence="1" id="KW-0472">Membrane</keyword>
<feature type="transmembrane region" description="Helical" evidence="1">
    <location>
        <begin position="182"/>
        <end position="203"/>
    </location>
</feature>
<keyword evidence="3" id="KW-1185">Reference proteome</keyword>
<dbReference type="EMBL" id="LGRX02022860">
    <property type="protein sequence ID" value="KAK3255173.1"/>
    <property type="molecule type" value="Genomic_DNA"/>
</dbReference>
<feature type="transmembrane region" description="Helical" evidence="1">
    <location>
        <begin position="136"/>
        <end position="161"/>
    </location>
</feature>
<feature type="transmembrane region" description="Helical" evidence="1">
    <location>
        <begin position="112"/>
        <end position="130"/>
    </location>
</feature>
<dbReference type="Pfam" id="PF18761">
    <property type="entry name" value="Heliorhodopsin"/>
    <property type="match status" value="2"/>
</dbReference>
<evidence type="ECO:0000256" key="1">
    <source>
        <dbReference type="SAM" id="Phobius"/>
    </source>
</evidence>
<feature type="transmembrane region" description="Helical" evidence="1">
    <location>
        <begin position="209"/>
        <end position="226"/>
    </location>
</feature>
<feature type="transmembrane region" description="Helical" evidence="1">
    <location>
        <begin position="69"/>
        <end position="91"/>
    </location>
</feature>
<protein>
    <submittedName>
        <fullName evidence="2">Uncharacterized protein</fullName>
    </submittedName>
</protein>
<feature type="transmembrane region" description="Helical" evidence="1">
    <location>
        <begin position="12"/>
        <end position="30"/>
    </location>
</feature>
<evidence type="ECO:0000313" key="2">
    <source>
        <dbReference type="EMBL" id="KAK3255173.1"/>
    </source>
</evidence>
<organism evidence="2 3">
    <name type="scientific">Cymbomonas tetramitiformis</name>
    <dbReference type="NCBI Taxonomy" id="36881"/>
    <lineage>
        <taxon>Eukaryota</taxon>
        <taxon>Viridiplantae</taxon>
        <taxon>Chlorophyta</taxon>
        <taxon>Pyramimonadophyceae</taxon>
        <taxon>Pyramimonadales</taxon>
        <taxon>Pyramimonadaceae</taxon>
        <taxon>Cymbomonas</taxon>
    </lineage>
</organism>
<dbReference type="AlphaFoldDB" id="A0AAE0F8T4"/>
<sequence length="360" mass="40610">MSAQNLLVRKSGIYHCVLSFGFFAQAAYISCVTPSGDVNLTVSYARYSENGKEISVARRNAFRVDVVSLVYLFLVASSMQHAAQGLCHIIHRTRVIEHYETFGVFWLRWIDYLLTAPVMMIVVGVMNGIYDVYSLLALFGSQLLTIALGVLSDVCLAIFRAPETPSKRIDGSSPRSGRHADTVRAVMCLMWAFLFPVNAFASYCYEGRVCLYVAEVAWGLVMYFALSMWMSRDGFRVLVLRVHSSRTEDMKWLAKRFAVAAILPCVYAWAIIFATFAIAVNGSEGEPPEYVYAINVVTMLLFLGPFPYFHFMSILSMDNAFRLRMRCETGHATFGFFSKSALAWLVYWGVRRIQEDVVVS</sequence>
<evidence type="ECO:0000313" key="3">
    <source>
        <dbReference type="Proteomes" id="UP001190700"/>
    </source>
</evidence>
<feature type="transmembrane region" description="Helical" evidence="1">
    <location>
        <begin position="257"/>
        <end position="278"/>
    </location>
</feature>
<reference evidence="2 3" key="1">
    <citation type="journal article" date="2015" name="Genome Biol. Evol.">
        <title>Comparative Genomics of a Bacterivorous Green Alga Reveals Evolutionary Causalities and Consequences of Phago-Mixotrophic Mode of Nutrition.</title>
        <authorList>
            <person name="Burns J.A."/>
            <person name="Paasch A."/>
            <person name="Narechania A."/>
            <person name="Kim E."/>
        </authorList>
    </citation>
    <scope>NUCLEOTIDE SEQUENCE [LARGE SCALE GENOMIC DNA]</scope>
    <source>
        <strain evidence="2 3">PLY_AMNH</strain>
    </source>
</reference>
<feature type="transmembrane region" description="Helical" evidence="1">
    <location>
        <begin position="290"/>
        <end position="311"/>
    </location>
</feature>
<proteinExistence type="predicted"/>
<gene>
    <name evidence="2" type="ORF">CYMTET_35646</name>
</gene>